<proteinExistence type="predicted"/>
<evidence type="ECO:0000313" key="6">
    <source>
        <dbReference type="EMBL" id="QEC50337.1"/>
    </source>
</evidence>
<evidence type="ECO:0000256" key="4">
    <source>
        <dbReference type="PROSITE-ProRule" id="PRU00335"/>
    </source>
</evidence>
<gene>
    <name evidence="6" type="ORF">FSW04_23970</name>
</gene>
<organism evidence="6 7">
    <name type="scientific">Baekduia soli</name>
    <dbReference type="NCBI Taxonomy" id="496014"/>
    <lineage>
        <taxon>Bacteria</taxon>
        <taxon>Bacillati</taxon>
        <taxon>Actinomycetota</taxon>
        <taxon>Thermoleophilia</taxon>
        <taxon>Solirubrobacterales</taxon>
        <taxon>Baekduiaceae</taxon>
        <taxon>Baekduia</taxon>
    </lineage>
</organism>
<evidence type="ECO:0000313" key="7">
    <source>
        <dbReference type="Proteomes" id="UP000321805"/>
    </source>
</evidence>
<dbReference type="OrthoDB" id="9795011at2"/>
<dbReference type="InterPro" id="IPR050109">
    <property type="entry name" value="HTH-type_TetR-like_transc_reg"/>
</dbReference>
<name>A0A5B8UBE6_9ACTN</name>
<keyword evidence="1" id="KW-0805">Transcription regulation</keyword>
<dbReference type="GO" id="GO:0003700">
    <property type="term" value="F:DNA-binding transcription factor activity"/>
    <property type="evidence" value="ECO:0007669"/>
    <property type="project" value="TreeGrafter"/>
</dbReference>
<evidence type="ECO:0000256" key="2">
    <source>
        <dbReference type="ARBA" id="ARBA00023125"/>
    </source>
</evidence>
<dbReference type="PANTHER" id="PTHR30055:SF234">
    <property type="entry name" value="HTH-TYPE TRANSCRIPTIONAL REGULATOR BETI"/>
    <property type="match status" value="1"/>
</dbReference>
<dbReference type="EMBL" id="CP042430">
    <property type="protein sequence ID" value="QEC50337.1"/>
    <property type="molecule type" value="Genomic_DNA"/>
</dbReference>
<dbReference type="InterPro" id="IPR001647">
    <property type="entry name" value="HTH_TetR"/>
</dbReference>
<feature type="domain" description="HTH tetR-type" evidence="5">
    <location>
        <begin position="17"/>
        <end position="76"/>
    </location>
</feature>
<dbReference type="AlphaFoldDB" id="A0A5B8UBE6"/>
<dbReference type="PROSITE" id="PS50977">
    <property type="entry name" value="HTH_TETR_2"/>
    <property type="match status" value="1"/>
</dbReference>
<dbReference type="SUPFAM" id="SSF48498">
    <property type="entry name" value="Tetracyclin repressor-like, C-terminal domain"/>
    <property type="match status" value="1"/>
</dbReference>
<feature type="DNA-binding region" description="H-T-H motif" evidence="4">
    <location>
        <begin position="39"/>
        <end position="58"/>
    </location>
</feature>
<evidence type="ECO:0000259" key="5">
    <source>
        <dbReference type="PROSITE" id="PS50977"/>
    </source>
</evidence>
<dbReference type="InterPro" id="IPR009057">
    <property type="entry name" value="Homeodomain-like_sf"/>
</dbReference>
<protein>
    <submittedName>
        <fullName evidence="6">TetR/AcrR family transcriptional regulator</fullName>
    </submittedName>
</protein>
<dbReference type="SUPFAM" id="SSF46689">
    <property type="entry name" value="Homeodomain-like"/>
    <property type="match status" value="1"/>
</dbReference>
<dbReference type="PRINTS" id="PR00455">
    <property type="entry name" value="HTHTETR"/>
</dbReference>
<dbReference type="Pfam" id="PF21597">
    <property type="entry name" value="TetR_C_43"/>
    <property type="match status" value="1"/>
</dbReference>
<dbReference type="Proteomes" id="UP000321805">
    <property type="component" value="Chromosome"/>
</dbReference>
<evidence type="ECO:0000256" key="3">
    <source>
        <dbReference type="ARBA" id="ARBA00023163"/>
    </source>
</evidence>
<dbReference type="GO" id="GO:0000976">
    <property type="term" value="F:transcription cis-regulatory region binding"/>
    <property type="evidence" value="ECO:0007669"/>
    <property type="project" value="TreeGrafter"/>
</dbReference>
<dbReference type="InterPro" id="IPR036271">
    <property type="entry name" value="Tet_transcr_reg_TetR-rel_C_sf"/>
</dbReference>
<accession>A0A5B8UBE6</accession>
<dbReference type="Gene3D" id="1.10.357.10">
    <property type="entry name" value="Tetracycline Repressor, domain 2"/>
    <property type="match status" value="1"/>
</dbReference>
<evidence type="ECO:0000256" key="1">
    <source>
        <dbReference type="ARBA" id="ARBA00023015"/>
    </source>
</evidence>
<keyword evidence="7" id="KW-1185">Reference proteome</keyword>
<dbReference type="RefSeq" id="WP_146922859.1">
    <property type="nucleotide sequence ID" value="NZ_CP042430.1"/>
</dbReference>
<dbReference type="InterPro" id="IPR049445">
    <property type="entry name" value="TetR_SbtR-like_C"/>
</dbReference>
<dbReference type="Pfam" id="PF00440">
    <property type="entry name" value="TetR_N"/>
    <property type="match status" value="1"/>
</dbReference>
<dbReference type="PANTHER" id="PTHR30055">
    <property type="entry name" value="HTH-TYPE TRANSCRIPTIONAL REGULATOR RUTR"/>
    <property type="match status" value="1"/>
</dbReference>
<keyword evidence="3" id="KW-0804">Transcription</keyword>
<sequence length="219" mass="24468">MSTDATPADRPLRRDAERNRQRILQAAAELFAEAGLDVTLDEVARRAGVGVGTVYRRFPVKEELIDALFEDRIAGIVSLAEEALAHEDPWTGFTHFMERACERHTADRGLQQIVFSSVHGRQRVAAVRERIKPLVLRILERAQADGSLRADVESTDIPLLQFMVGAAGIYATDVAPEVWRRMLPIVLDGLRAERRGVTPLATPALSQEQFEQTMRCARL</sequence>
<dbReference type="KEGG" id="bsol:FSW04_23970"/>
<keyword evidence="2 4" id="KW-0238">DNA-binding</keyword>
<reference evidence="6 7" key="1">
    <citation type="journal article" date="2018" name="J. Microbiol.">
        <title>Baekduia soli gen. nov., sp. nov., a novel bacterium isolated from the soil of Baekdu Mountain and proposal of a novel family name, Baekduiaceae fam. nov.</title>
        <authorList>
            <person name="An D.S."/>
            <person name="Siddiqi M.Z."/>
            <person name="Kim K.H."/>
            <person name="Yu H.S."/>
            <person name="Im W.T."/>
        </authorList>
    </citation>
    <scope>NUCLEOTIDE SEQUENCE [LARGE SCALE GENOMIC DNA]</scope>
    <source>
        <strain evidence="6 7">BR7-21</strain>
    </source>
</reference>